<keyword evidence="4" id="KW-0413">Isomerase</keyword>
<dbReference type="Pfam" id="PF00160">
    <property type="entry name" value="Pro_isomerase"/>
    <property type="match status" value="1"/>
</dbReference>
<dbReference type="InterPro" id="IPR029000">
    <property type="entry name" value="Cyclophilin-like_dom_sf"/>
</dbReference>
<evidence type="ECO:0000259" key="5">
    <source>
        <dbReference type="PROSITE" id="PS50072"/>
    </source>
</evidence>
<dbReference type="EC" id="5.2.1.8" evidence="1"/>
<organism evidence="6">
    <name type="scientific">Brassica napus</name>
    <name type="common">Rape</name>
    <dbReference type="NCBI Taxonomy" id="3708"/>
    <lineage>
        <taxon>Eukaryota</taxon>
        <taxon>Viridiplantae</taxon>
        <taxon>Streptophyta</taxon>
        <taxon>Embryophyta</taxon>
        <taxon>Tracheophyta</taxon>
        <taxon>Spermatophyta</taxon>
        <taxon>Magnoliopsida</taxon>
        <taxon>eudicotyledons</taxon>
        <taxon>Gunneridae</taxon>
        <taxon>Pentapetalae</taxon>
        <taxon>rosids</taxon>
        <taxon>malvids</taxon>
        <taxon>Brassicales</taxon>
        <taxon>Brassicaceae</taxon>
        <taxon>Brassiceae</taxon>
        <taxon>Brassica</taxon>
    </lineage>
</organism>
<dbReference type="Gene3D" id="2.40.100.10">
    <property type="entry name" value="Cyclophilin-like"/>
    <property type="match status" value="1"/>
</dbReference>
<protein>
    <recommendedName>
        <fullName evidence="1">peptidylprolyl isomerase</fullName>
        <ecNumber evidence="1">5.2.1.8</ecNumber>
    </recommendedName>
</protein>
<dbReference type="EMBL" id="HG994356">
    <property type="protein sequence ID" value="CAF2137112.1"/>
    <property type="molecule type" value="Genomic_DNA"/>
</dbReference>
<dbReference type="Proteomes" id="UP001295469">
    <property type="component" value="Chromosome A02"/>
</dbReference>
<dbReference type="InterPro" id="IPR044666">
    <property type="entry name" value="Cyclophilin_A-like"/>
</dbReference>
<evidence type="ECO:0000313" key="6">
    <source>
        <dbReference type="EMBL" id="CAF2137112.1"/>
    </source>
</evidence>
<evidence type="ECO:0000256" key="1">
    <source>
        <dbReference type="ARBA" id="ARBA00013194"/>
    </source>
</evidence>
<dbReference type="PANTHER" id="PTHR45625">
    <property type="entry name" value="PEPTIDYL-PROLYL CIS-TRANS ISOMERASE-RELATED"/>
    <property type="match status" value="1"/>
</dbReference>
<keyword evidence="3" id="KW-0143">Chaperone</keyword>
<proteinExistence type="predicted"/>
<dbReference type="PROSITE" id="PS50072">
    <property type="entry name" value="CSA_PPIASE_2"/>
    <property type="match status" value="1"/>
</dbReference>
<keyword evidence="2" id="KW-0697">Rotamase</keyword>
<gene>
    <name evidence="6" type="ORF">DARMORV10_A02P07610.1</name>
</gene>
<dbReference type="PANTHER" id="PTHR45625:SF4">
    <property type="entry name" value="PEPTIDYLPROLYL ISOMERASE DOMAIN AND WD REPEAT-CONTAINING PROTEIN 1"/>
    <property type="match status" value="1"/>
</dbReference>
<feature type="domain" description="PPIase cyclophilin-type" evidence="5">
    <location>
        <begin position="10"/>
        <end position="55"/>
    </location>
</feature>
<sequence length="133" mass="15082">MDRGDCDKHSPKTCRNFVELSRRGYYDNVLCHRIIKDFIVQGGDPTGTGRGGQSILSVTQLQAHHLQYCVYCVQVKLAEVIGSFTTPRRMALFWSDKNDLLIEATTQIRTLLCGDCNVIALSNAIHVLFFFLW</sequence>
<dbReference type="SUPFAM" id="SSF50891">
    <property type="entry name" value="Cyclophilin-like"/>
    <property type="match status" value="1"/>
</dbReference>
<evidence type="ECO:0000256" key="2">
    <source>
        <dbReference type="ARBA" id="ARBA00023110"/>
    </source>
</evidence>
<dbReference type="InterPro" id="IPR002130">
    <property type="entry name" value="Cyclophilin-type_PPIase_dom"/>
</dbReference>
<accession>A0A816WQD2</accession>
<reference evidence="6" key="1">
    <citation type="submission" date="2021-01" db="EMBL/GenBank/DDBJ databases">
        <authorList>
            <consortium name="Genoscope - CEA"/>
            <person name="William W."/>
        </authorList>
    </citation>
    <scope>NUCLEOTIDE SEQUENCE</scope>
</reference>
<evidence type="ECO:0000256" key="3">
    <source>
        <dbReference type="ARBA" id="ARBA00023186"/>
    </source>
</evidence>
<dbReference type="GO" id="GO:0003755">
    <property type="term" value="F:peptidyl-prolyl cis-trans isomerase activity"/>
    <property type="evidence" value="ECO:0007669"/>
    <property type="project" value="UniProtKB-KW"/>
</dbReference>
<name>A0A816WQD2_BRANA</name>
<evidence type="ECO:0000256" key="4">
    <source>
        <dbReference type="ARBA" id="ARBA00023235"/>
    </source>
</evidence>
<dbReference type="AlphaFoldDB" id="A0A816WQD2"/>